<dbReference type="PROSITE" id="PS50110">
    <property type="entry name" value="RESPONSE_REGULATORY"/>
    <property type="match status" value="2"/>
</dbReference>
<proteinExistence type="predicted"/>
<dbReference type="Gene3D" id="1.10.287.130">
    <property type="match status" value="1"/>
</dbReference>
<evidence type="ECO:0000256" key="6">
    <source>
        <dbReference type="SAM" id="Coils"/>
    </source>
</evidence>
<feature type="domain" description="Response regulatory" evidence="8">
    <location>
        <begin position="16"/>
        <end position="132"/>
    </location>
</feature>
<dbReference type="EMBL" id="JBHUHV010000008">
    <property type="protein sequence ID" value="MFD2065709.1"/>
    <property type="molecule type" value="Genomic_DNA"/>
</dbReference>
<reference evidence="10" key="1">
    <citation type="journal article" date="2019" name="Int. J. Syst. Evol. Microbiol.">
        <title>The Global Catalogue of Microorganisms (GCM) 10K type strain sequencing project: providing services to taxonomists for standard genome sequencing and annotation.</title>
        <authorList>
            <consortium name="The Broad Institute Genomics Platform"/>
            <consortium name="The Broad Institute Genome Sequencing Center for Infectious Disease"/>
            <person name="Wu L."/>
            <person name="Ma J."/>
        </authorList>
    </citation>
    <scope>NUCLEOTIDE SEQUENCE [LARGE SCALE GENOMIC DNA]</scope>
    <source>
        <strain evidence="10">JCM 16545</strain>
    </source>
</reference>
<comment type="catalytic activity">
    <reaction evidence="1">
        <text>ATP + protein L-histidine = ADP + protein N-phospho-L-histidine.</text>
        <dbReference type="EC" id="2.7.13.3"/>
    </reaction>
</comment>
<dbReference type="SMART" id="SM00388">
    <property type="entry name" value="HisKA"/>
    <property type="match status" value="1"/>
</dbReference>
<dbReference type="SUPFAM" id="SSF52172">
    <property type="entry name" value="CheY-like"/>
    <property type="match status" value="2"/>
</dbReference>
<dbReference type="InterPro" id="IPR001789">
    <property type="entry name" value="Sig_transdc_resp-reg_receiver"/>
</dbReference>
<evidence type="ECO:0000256" key="2">
    <source>
        <dbReference type="ARBA" id="ARBA00012438"/>
    </source>
</evidence>
<protein>
    <recommendedName>
        <fullName evidence="2">histidine kinase</fullName>
        <ecNumber evidence="2">2.7.13.3</ecNumber>
    </recommendedName>
</protein>
<dbReference type="Gene3D" id="3.40.50.2300">
    <property type="match status" value="2"/>
</dbReference>
<dbReference type="SMART" id="SM00091">
    <property type="entry name" value="PAS"/>
    <property type="match status" value="1"/>
</dbReference>
<dbReference type="EC" id="2.7.13.3" evidence="2"/>
<dbReference type="CDD" id="cd00082">
    <property type="entry name" value="HisKA"/>
    <property type="match status" value="1"/>
</dbReference>
<comment type="caution">
    <text evidence="9">The sequence shown here is derived from an EMBL/GenBank/DDBJ whole genome shotgun (WGS) entry which is preliminary data.</text>
</comment>
<keyword evidence="4" id="KW-0902">Two-component regulatory system</keyword>
<evidence type="ECO:0000259" key="7">
    <source>
        <dbReference type="PROSITE" id="PS50109"/>
    </source>
</evidence>
<name>A0ABW4WSH9_9BACT</name>
<evidence type="ECO:0000256" key="3">
    <source>
        <dbReference type="ARBA" id="ARBA00022553"/>
    </source>
</evidence>
<feature type="domain" description="Response regulatory" evidence="8">
    <location>
        <begin position="535"/>
        <end position="652"/>
    </location>
</feature>
<dbReference type="SMART" id="SM00387">
    <property type="entry name" value="HATPase_c"/>
    <property type="match status" value="1"/>
</dbReference>
<keyword evidence="3 5" id="KW-0597">Phosphoprotein</keyword>
<dbReference type="InterPro" id="IPR036890">
    <property type="entry name" value="HATPase_C_sf"/>
</dbReference>
<keyword evidence="10" id="KW-1185">Reference proteome</keyword>
<evidence type="ECO:0000256" key="1">
    <source>
        <dbReference type="ARBA" id="ARBA00000085"/>
    </source>
</evidence>
<dbReference type="Gene3D" id="3.30.450.20">
    <property type="entry name" value="PAS domain"/>
    <property type="match status" value="1"/>
</dbReference>
<dbReference type="CDD" id="cd17546">
    <property type="entry name" value="REC_hyHK_CKI1_RcsC-like"/>
    <property type="match status" value="1"/>
</dbReference>
<dbReference type="Gene3D" id="3.30.565.10">
    <property type="entry name" value="Histidine kinase-like ATPase, C-terminal domain"/>
    <property type="match status" value="1"/>
</dbReference>
<keyword evidence="6" id="KW-0175">Coiled coil</keyword>
<dbReference type="InterPro" id="IPR013656">
    <property type="entry name" value="PAS_4"/>
</dbReference>
<dbReference type="InterPro" id="IPR003594">
    <property type="entry name" value="HATPase_dom"/>
</dbReference>
<dbReference type="Proteomes" id="UP001597369">
    <property type="component" value="Unassembled WGS sequence"/>
</dbReference>
<evidence type="ECO:0000259" key="8">
    <source>
        <dbReference type="PROSITE" id="PS50110"/>
    </source>
</evidence>
<dbReference type="Pfam" id="PF08448">
    <property type="entry name" value="PAS_4"/>
    <property type="match status" value="1"/>
</dbReference>
<evidence type="ECO:0000256" key="5">
    <source>
        <dbReference type="PROSITE-ProRule" id="PRU00169"/>
    </source>
</evidence>
<evidence type="ECO:0000256" key="4">
    <source>
        <dbReference type="ARBA" id="ARBA00023012"/>
    </source>
</evidence>
<dbReference type="SMART" id="SM00448">
    <property type="entry name" value="REC"/>
    <property type="match status" value="2"/>
</dbReference>
<dbReference type="RefSeq" id="WP_229961920.1">
    <property type="nucleotide sequence ID" value="NZ_JAJJWI010000016.1"/>
</dbReference>
<dbReference type="InterPro" id="IPR004358">
    <property type="entry name" value="Sig_transdc_His_kin-like_C"/>
</dbReference>
<accession>A0ABW4WSH9</accession>
<dbReference type="SUPFAM" id="SSF55785">
    <property type="entry name" value="PYP-like sensor domain (PAS domain)"/>
    <property type="match status" value="1"/>
</dbReference>
<feature type="domain" description="Histidine kinase" evidence="7">
    <location>
        <begin position="287"/>
        <end position="508"/>
    </location>
</feature>
<dbReference type="PROSITE" id="PS50109">
    <property type="entry name" value="HIS_KIN"/>
    <property type="match status" value="1"/>
</dbReference>
<gene>
    <name evidence="9" type="ORF">ACFSKU_02355</name>
</gene>
<evidence type="ECO:0000313" key="10">
    <source>
        <dbReference type="Proteomes" id="UP001597369"/>
    </source>
</evidence>
<dbReference type="InterPro" id="IPR011006">
    <property type="entry name" value="CheY-like_superfamily"/>
</dbReference>
<dbReference type="Pfam" id="PF02518">
    <property type="entry name" value="HATPase_c"/>
    <property type="match status" value="1"/>
</dbReference>
<organism evidence="9 10">
    <name type="scientific">Pontibacter silvestris</name>
    <dbReference type="NCBI Taxonomy" id="2305183"/>
    <lineage>
        <taxon>Bacteria</taxon>
        <taxon>Pseudomonadati</taxon>
        <taxon>Bacteroidota</taxon>
        <taxon>Cytophagia</taxon>
        <taxon>Cytophagales</taxon>
        <taxon>Hymenobacteraceae</taxon>
        <taxon>Pontibacter</taxon>
    </lineage>
</organism>
<evidence type="ECO:0000313" key="9">
    <source>
        <dbReference type="EMBL" id="MFD2065709.1"/>
    </source>
</evidence>
<feature type="modified residue" description="4-aspartylphosphate" evidence="5">
    <location>
        <position position="584"/>
    </location>
</feature>
<dbReference type="Pfam" id="PF00072">
    <property type="entry name" value="Response_reg"/>
    <property type="match status" value="2"/>
</dbReference>
<sequence length="653" mass="72577">MPAYLDAKDEPSEELHILIIDDDEVDRMIIRRSMQKAKLQAQVYEATTAAEGLQLVSCRIYNCIFIDFKLPDMDGLELMEQIHRKGVQAPILIVTSHGDERLAANAIRFGAADYLPKALLTPEGISRSIRTAIRLQKVEASRKEAEERLRMTQHQLEFVISNTPMIVTNINGDGIFKFASGAGFSLLNLNKDDLLGKAYYDVFADSPRLLNRVERALAGETVQSIDETNGSYFKAHHVPILSDNNSVTGVTSFAYDITESIINERELIQAKELAEQSVRVKEQFIANISHEIRTPMNGILGLTSILQKSELDNEQKKYLKAIQTSAQNLMVIINDLLDFSKISAQQYSFEEITFNINDLIQETVDLMDVRAKERNNTLSTYTDKKVPELLQGDPLRLKQVLLNLIGNATKFTENGGIKLLVHSIEERADNVMLEFTVEDTGIGIPADKLQAIFESFNQGSNDTTRKYGGTGLGLTISKSLVELQGGTIAVRSQAMVGSAFTFSLPFKKVNISSCPKEQDEALDIEYQHGELKGLRILLAEDNEINQLLINTVLSDWEVSVDTVANGLEALAMFDTNAYDIILMDMQMPEMDGYEAINRIRTSGVANAALPIIALTAHATTGEVEKCIAAGANAYVSKPFEPEDLFQTIMHLTR</sequence>
<feature type="coiled-coil region" evidence="6">
    <location>
        <begin position="135"/>
        <end position="162"/>
    </location>
</feature>
<dbReference type="CDD" id="cd00156">
    <property type="entry name" value="REC"/>
    <property type="match status" value="1"/>
</dbReference>
<dbReference type="SUPFAM" id="SSF47384">
    <property type="entry name" value="Homodimeric domain of signal transducing histidine kinase"/>
    <property type="match status" value="1"/>
</dbReference>
<dbReference type="PANTHER" id="PTHR45339:SF1">
    <property type="entry name" value="HYBRID SIGNAL TRANSDUCTION HISTIDINE KINASE J"/>
    <property type="match status" value="1"/>
</dbReference>
<dbReference type="InterPro" id="IPR000014">
    <property type="entry name" value="PAS"/>
</dbReference>
<feature type="modified residue" description="4-aspartylphosphate" evidence="5">
    <location>
        <position position="67"/>
    </location>
</feature>
<dbReference type="InterPro" id="IPR036097">
    <property type="entry name" value="HisK_dim/P_sf"/>
</dbReference>
<dbReference type="InterPro" id="IPR005467">
    <property type="entry name" value="His_kinase_dom"/>
</dbReference>
<dbReference type="Pfam" id="PF00512">
    <property type="entry name" value="HisKA"/>
    <property type="match status" value="1"/>
</dbReference>
<dbReference type="InterPro" id="IPR003661">
    <property type="entry name" value="HisK_dim/P_dom"/>
</dbReference>
<dbReference type="PANTHER" id="PTHR45339">
    <property type="entry name" value="HYBRID SIGNAL TRANSDUCTION HISTIDINE KINASE J"/>
    <property type="match status" value="1"/>
</dbReference>
<dbReference type="CDD" id="cd16922">
    <property type="entry name" value="HATPase_EvgS-ArcB-TorS-like"/>
    <property type="match status" value="1"/>
</dbReference>
<dbReference type="InterPro" id="IPR035965">
    <property type="entry name" value="PAS-like_dom_sf"/>
</dbReference>
<dbReference type="PRINTS" id="PR00344">
    <property type="entry name" value="BCTRLSENSOR"/>
</dbReference>
<dbReference type="SUPFAM" id="SSF55874">
    <property type="entry name" value="ATPase domain of HSP90 chaperone/DNA topoisomerase II/histidine kinase"/>
    <property type="match status" value="1"/>
</dbReference>